<feature type="repeat" description="PPR" evidence="3">
    <location>
        <begin position="528"/>
        <end position="562"/>
    </location>
</feature>
<proteinExistence type="inferred from homology"/>
<dbReference type="Gramene" id="rna38669">
    <property type="protein sequence ID" value="RHN44540.1"/>
    <property type="gene ID" value="gene38669"/>
</dbReference>
<dbReference type="SMART" id="SM00463">
    <property type="entry name" value="SMR"/>
    <property type="match status" value="1"/>
</dbReference>
<feature type="repeat" description="PPR" evidence="3">
    <location>
        <begin position="388"/>
        <end position="422"/>
    </location>
</feature>
<dbReference type="PaxDb" id="3880-AES77818"/>
<dbReference type="EnsemblPlants" id="AES77818">
    <property type="protein sequence ID" value="AES77818"/>
    <property type="gene ID" value="MTR_7g017570"/>
</dbReference>
<evidence type="ECO:0000256" key="3">
    <source>
        <dbReference type="PROSITE-ProRule" id="PRU00708"/>
    </source>
</evidence>
<reference evidence="6 9" key="1">
    <citation type="journal article" date="2011" name="Nature">
        <title>The Medicago genome provides insight into the evolution of rhizobial symbioses.</title>
        <authorList>
            <person name="Young N.D."/>
            <person name="Debelle F."/>
            <person name="Oldroyd G.E."/>
            <person name="Geurts R."/>
            <person name="Cannon S.B."/>
            <person name="Udvardi M.K."/>
            <person name="Benedito V.A."/>
            <person name="Mayer K.F."/>
            <person name="Gouzy J."/>
            <person name="Schoof H."/>
            <person name="Van de Peer Y."/>
            <person name="Proost S."/>
            <person name="Cook D.R."/>
            <person name="Meyers B.C."/>
            <person name="Spannagl M."/>
            <person name="Cheung F."/>
            <person name="De Mita S."/>
            <person name="Krishnakumar V."/>
            <person name="Gundlach H."/>
            <person name="Zhou S."/>
            <person name="Mudge J."/>
            <person name="Bharti A.K."/>
            <person name="Murray J.D."/>
            <person name="Naoumkina M.A."/>
            <person name="Rosen B."/>
            <person name="Silverstein K.A."/>
            <person name="Tang H."/>
            <person name="Rombauts S."/>
            <person name="Zhao P.X."/>
            <person name="Zhou P."/>
            <person name="Barbe V."/>
            <person name="Bardou P."/>
            <person name="Bechner M."/>
            <person name="Bellec A."/>
            <person name="Berger A."/>
            <person name="Berges H."/>
            <person name="Bidwell S."/>
            <person name="Bisseling T."/>
            <person name="Choisne N."/>
            <person name="Couloux A."/>
            <person name="Denny R."/>
            <person name="Deshpande S."/>
            <person name="Dai X."/>
            <person name="Doyle J.J."/>
            <person name="Dudez A.M."/>
            <person name="Farmer A.D."/>
            <person name="Fouteau S."/>
            <person name="Franken C."/>
            <person name="Gibelin C."/>
            <person name="Gish J."/>
            <person name="Goldstein S."/>
            <person name="Gonzalez A.J."/>
            <person name="Green P.J."/>
            <person name="Hallab A."/>
            <person name="Hartog M."/>
            <person name="Hua A."/>
            <person name="Humphray S.J."/>
            <person name="Jeong D.H."/>
            <person name="Jing Y."/>
            <person name="Jocker A."/>
            <person name="Kenton S.M."/>
            <person name="Kim D.J."/>
            <person name="Klee K."/>
            <person name="Lai H."/>
            <person name="Lang C."/>
            <person name="Lin S."/>
            <person name="Macmil S.L."/>
            <person name="Magdelenat G."/>
            <person name="Matthews L."/>
            <person name="McCorrison J."/>
            <person name="Monaghan E.L."/>
            <person name="Mun J.H."/>
            <person name="Najar F.Z."/>
            <person name="Nicholson C."/>
            <person name="Noirot C."/>
            <person name="O'Bleness M."/>
            <person name="Paule C.R."/>
            <person name="Poulain J."/>
            <person name="Prion F."/>
            <person name="Qin B."/>
            <person name="Qu C."/>
            <person name="Retzel E.F."/>
            <person name="Riddle C."/>
            <person name="Sallet E."/>
            <person name="Samain S."/>
            <person name="Samson N."/>
            <person name="Sanders I."/>
            <person name="Saurat O."/>
            <person name="Scarpelli C."/>
            <person name="Schiex T."/>
            <person name="Segurens B."/>
            <person name="Severin A.J."/>
            <person name="Sherrier D.J."/>
            <person name="Shi R."/>
            <person name="Sims S."/>
            <person name="Singer S.R."/>
            <person name="Sinharoy S."/>
            <person name="Sterck L."/>
            <person name="Viollet A."/>
            <person name="Wang B.B."/>
            <person name="Wang K."/>
            <person name="Wang M."/>
            <person name="Wang X."/>
            <person name="Warfsmann J."/>
            <person name="Weissenbach J."/>
            <person name="White D.D."/>
            <person name="White J.D."/>
            <person name="Wiley G.B."/>
            <person name="Wincker P."/>
            <person name="Xing Y."/>
            <person name="Yang L."/>
            <person name="Yao Z."/>
            <person name="Ying F."/>
            <person name="Zhai J."/>
            <person name="Zhou L."/>
            <person name="Zuber A."/>
            <person name="Denarie J."/>
            <person name="Dixon R.A."/>
            <person name="May G.D."/>
            <person name="Schwartz D.C."/>
            <person name="Rogers J."/>
            <person name="Quetier F."/>
            <person name="Town C.D."/>
            <person name="Roe B.A."/>
        </authorList>
    </citation>
    <scope>NUCLEOTIDE SEQUENCE [LARGE SCALE GENOMIC DNA]</scope>
    <source>
        <strain evidence="6">A17</strain>
        <strain evidence="8 9">cv. Jemalong A17</strain>
    </source>
</reference>
<dbReference type="PANTHER" id="PTHR47447">
    <property type="entry name" value="OS03G0856100 PROTEIN"/>
    <property type="match status" value="1"/>
</dbReference>
<evidence type="ECO:0000313" key="8">
    <source>
        <dbReference type="EnsemblPlants" id="AES77818"/>
    </source>
</evidence>
<feature type="repeat" description="PPR" evidence="3">
    <location>
        <begin position="493"/>
        <end position="527"/>
    </location>
</feature>
<dbReference type="Proteomes" id="UP000002051">
    <property type="component" value="Unassembled WGS sequence"/>
</dbReference>
<dbReference type="InterPro" id="IPR002885">
    <property type="entry name" value="PPR_rpt"/>
</dbReference>
<dbReference type="EMBL" id="CM001223">
    <property type="protein sequence ID" value="AES77818.1"/>
    <property type="molecule type" value="Genomic_DNA"/>
</dbReference>
<evidence type="ECO:0000313" key="6">
    <source>
        <dbReference type="EMBL" id="AES77818.1"/>
    </source>
</evidence>
<dbReference type="STRING" id="3880.G7KS14"/>
<feature type="repeat" description="PPR" evidence="3">
    <location>
        <begin position="353"/>
        <end position="387"/>
    </location>
</feature>
<gene>
    <name evidence="8" type="primary">11421148</name>
    <name evidence="6" type="ordered locus">MTR_7g017570</name>
    <name evidence="7" type="ORF">MtrunA17_Chr7g0220501</name>
</gene>
<evidence type="ECO:0000313" key="7">
    <source>
        <dbReference type="EMBL" id="RHN44540.1"/>
    </source>
</evidence>
<feature type="region of interest" description="Disordered" evidence="4">
    <location>
        <begin position="86"/>
        <end position="118"/>
    </location>
</feature>
<feature type="compositionally biased region" description="Low complexity" evidence="4">
    <location>
        <begin position="50"/>
        <end position="59"/>
    </location>
</feature>
<dbReference type="PROSITE" id="PS50828">
    <property type="entry name" value="SMR"/>
    <property type="match status" value="1"/>
</dbReference>
<feature type="repeat" description="PPR" evidence="3">
    <location>
        <begin position="458"/>
        <end position="492"/>
    </location>
</feature>
<organism evidence="6 9">
    <name type="scientific">Medicago truncatula</name>
    <name type="common">Barrel medic</name>
    <name type="synonym">Medicago tribuloides</name>
    <dbReference type="NCBI Taxonomy" id="3880"/>
    <lineage>
        <taxon>Eukaryota</taxon>
        <taxon>Viridiplantae</taxon>
        <taxon>Streptophyta</taxon>
        <taxon>Embryophyta</taxon>
        <taxon>Tracheophyta</taxon>
        <taxon>Spermatophyta</taxon>
        <taxon>Magnoliopsida</taxon>
        <taxon>eudicotyledons</taxon>
        <taxon>Gunneridae</taxon>
        <taxon>Pentapetalae</taxon>
        <taxon>rosids</taxon>
        <taxon>fabids</taxon>
        <taxon>Fabales</taxon>
        <taxon>Fabaceae</taxon>
        <taxon>Papilionoideae</taxon>
        <taxon>50 kb inversion clade</taxon>
        <taxon>NPAAA clade</taxon>
        <taxon>Hologalegina</taxon>
        <taxon>IRL clade</taxon>
        <taxon>Trifolieae</taxon>
        <taxon>Medicago</taxon>
    </lineage>
</organism>
<reference evidence="6 9" key="2">
    <citation type="journal article" date="2014" name="BMC Genomics">
        <title>An improved genome release (version Mt4.0) for the model legume Medicago truncatula.</title>
        <authorList>
            <person name="Tang H."/>
            <person name="Krishnakumar V."/>
            <person name="Bidwell S."/>
            <person name="Rosen B."/>
            <person name="Chan A."/>
            <person name="Zhou S."/>
            <person name="Gentzbittel L."/>
            <person name="Childs K.L."/>
            <person name="Yandell M."/>
            <person name="Gundlach H."/>
            <person name="Mayer K.F."/>
            <person name="Schwartz D.C."/>
            <person name="Town C.D."/>
        </authorList>
    </citation>
    <scope>GENOME REANNOTATION</scope>
    <source>
        <strain evidence="8 9">cv. Jemalong A17</strain>
    </source>
</reference>
<dbReference type="Gene3D" id="3.30.1370.110">
    <property type="match status" value="1"/>
</dbReference>
<dbReference type="HOGENOM" id="CLU_002706_49_5_1"/>
<dbReference type="SUPFAM" id="SSF160443">
    <property type="entry name" value="SMR domain-like"/>
    <property type="match status" value="1"/>
</dbReference>
<evidence type="ECO:0000256" key="4">
    <source>
        <dbReference type="SAM" id="MobiDB-lite"/>
    </source>
</evidence>
<dbReference type="PANTHER" id="PTHR47447:SF29">
    <property type="entry name" value="PPR CONTAINING PLANT PROTEIN"/>
    <property type="match status" value="1"/>
</dbReference>
<dbReference type="AlphaFoldDB" id="G7KS14"/>
<dbReference type="Pfam" id="PF13041">
    <property type="entry name" value="PPR_2"/>
    <property type="match status" value="4"/>
</dbReference>
<keyword evidence="9" id="KW-1185">Reference proteome</keyword>
<feature type="repeat" description="PPR" evidence="3">
    <location>
        <begin position="247"/>
        <end position="281"/>
    </location>
</feature>
<dbReference type="Pfam" id="PF01535">
    <property type="entry name" value="PPR"/>
    <property type="match status" value="2"/>
</dbReference>
<reference evidence="8" key="3">
    <citation type="submission" date="2015-04" db="UniProtKB">
        <authorList>
            <consortium name="EnsemblPlants"/>
        </authorList>
    </citation>
    <scope>IDENTIFICATION</scope>
    <source>
        <strain evidence="8">cv. Jemalong A17</strain>
    </source>
</reference>
<feature type="domain" description="Smr" evidence="5">
    <location>
        <begin position="769"/>
        <end position="858"/>
    </location>
</feature>
<evidence type="ECO:0000256" key="2">
    <source>
        <dbReference type="ARBA" id="ARBA00022737"/>
    </source>
</evidence>
<protein>
    <submittedName>
        <fullName evidence="6">PPR containing plant protein</fullName>
    </submittedName>
    <submittedName>
        <fullName evidence="7">Putative Smr domain, tetratricopeptide-like helical domain-containing protein</fullName>
    </submittedName>
</protein>
<dbReference type="Gene3D" id="1.25.40.10">
    <property type="entry name" value="Tetratricopeptide repeat domain"/>
    <property type="match status" value="4"/>
</dbReference>
<dbReference type="eggNOG" id="KOG4197">
    <property type="taxonomic scope" value="Eukaryota"/>
</dbReference>
<dbReference type="InterPro" id="IPR036063">
    <property type="entry name" value="Smr_dom_sf"/>
</dbReference>
<accession>G7KS14</accession>
<dbReference type="FunFam" id="1.25.40.10:FF:000980">
    <property type="entry name" value="Pentatricopeptide repeat-containing protein, chloroplastic"/>
    <property type="match status" value="1"/>
</dbReference>
<dbReference type="PROSITE" id="PS51375">
    <property type="entry name" value="PPR"/>
    <property type="match status" value="9"/>
</dbReference>
<dbReference type="InterPro" id="IPR011990">
    <property type="entry name" value="TPR-like_helical_dom_sf"/>
</dbReference>
<evidence type="ECO:0000256" key="1">
    <source>
        <dbReference type="ARBA" id="ARBA00007626"/>
    </source>
</evidence>
<feature type="compositionally biased region" description="Basic residues" evidence="4">
    <location>
        <begin position="25"/>
        <end position="46"/>
    </location>
</feature>
<keyword evidence="2" id="KW-0677">Repeat</keyword>
<evidence type="ECO:0000313" key="9">
    <source>
        <dbReference type="Proteomes" id="UP000002051"/>
    </source>
</evidence>
<comment type="similarity">
    <text evidence="1">Belongs to the PPR family. P subfamily.</text>
</comment>
<dbReference type="KEGG" id="mtr:11421148"/>
<feature type="compositionally biased region" description="Pro residues" evidence="4">
    <location>
        <begin position="1"/>
        <end position="10"/>
    </location>
</feature>
<feature type="repeat" description="PPR" evidence="3">
    <location>
        <begin position="318"/>
        <end position="352"/>
    </location>
</feature>
<sequence length="890" mass="99148">MTSTPTPPPNYSSLPAAPRNAENHHHNHKNQQNSRHSHHSTHKRPRDRWSSSSRHYSSSNSAPLAAAAVAEVGANGSGNAAAAAAAAGGRGNGRGRPAYSSTLLEGRQSRLAPEFSGRKSTRFAAKMHSGMPRVTPNKHAHSAAADEALSCLFKAGNNIAAIDNVFISYEHKLWEVEDYIYMLKEFGNTRSLLHAKKCFDFIMSKQNGRVDKGKLVSAMIGTLGRLGEINLALGLFERARLEGYGSTVHSFSAMISAFGRNGRFPDAVDLFRSMSSWGVVPNVITYNSIIDAGAKGEVSFDVVVKFYDEMIANGLMPDRLTYNSLLSVCASKGMWEMAQKLLSEMDHRCIVPDVFTYNTYLDTLCKAGQIDLARRVFEEMSSKRVWPNVVTYSAMMDGYAKANLLEDALNLYEEMKLRSVCLDRVSYNTLVGIYEKLGNLDEAIEKCKEMERSGINRDVVTYNALLSGYGKHGMYDEVRRLFEEMKARNIYPNTLTYSTMIDMYTKGEMFQEAMDVYREFKMARLEIDVVFYSAIIDTLCKNGLMESSIMLLMAMMEKGIKPNVVTFNSIIDASQQSPTLEYGVNGSSDAIDYPIEQSSPIVIDGAFQNKPGEDRILKMFEQLAAEKAGHLKKNRSGRQDKHCILWLFQKMHELNIKPNVVTFSAILNACSLCNSYEDASLLLDTLRLFDNQVYGVTNGLLMGYREQVWLSAETLFDELMCMDPSTSSAFYNALTDMLWHFGQKRGAEMVVIEGRRRNVWKGEWSISCLDLHLMSCGAACAMVHSWLLSLHSSLFQGIQLPKFVNILTGWGKHSKVLGDGTLKKAVEALLNGMGSPFRIYENNLGRLVSPGEVLTAWLTKPGVFNLLVLSDVLNHSQPAAPSHDYPTLQN</sequence>
<dbReference type="OMA" id="ICKGGKM"/>
<evidence type="ECO:0000259" key="5">
    <source>
        <dbReference type="PROSITE" id="PS50828"/>
    </source>
</evidence>
<feature type="repeat" description="PPR" evidence="3">
    <location>
        <begin position="282"/>
        <end position="317"/>
    </location>
</feature>
<feature type="region of interest" description="Disordered" evidence="4">
    <location>
        <begin position="1"/>
        <end position="59"/>
    </location>
</feature>
<dbReference type="OrthoDB" id="185373at2759"/>
<dbReference type="EMBL" id="PSQE01000007">
    <property type="protein sequence ID" value="RHN44540.1"/>
    <property type="molecule type" value="Genomic_DNA"/>
</dbReference>
<name>G7KS14_MEDTR</name>
<dbReference type="Pfam" id="PF13812">
    <property type="entry name" value="PPR_3"/>
    <property type="match status" value="1"/>
</dbReference>
<reference evidence="7" key="4">
    <citation type="journal article" date="2018" name="Nat. Plants">
        <title>Whole-genome landscape of Medicago truncatula symbiotic genes.</title>
        <authorList>
            <person name="Pecrix Y."/>
            <person name="Gamas P."/>
            <person name="Carrere S."/>
        </authorList>
    </citation>
    <scope>NUCLEOTIDE SEQUENCE</scope>
    <source>
        <tissue evidence="7">Leaves</tissue>
    </source>
</reference>
<feature type="repeat" description="PPR" evidence="3">
    <location>
        <begin position="423"/>
        <end position="457"/>
    </location>
</feature>
<dbReference type="InterPro" id="IPR002625">
    <property type="entry name" value="Smr_dom"/>
</dbReference>
<dbReference type="NCBIfam" id="TIGR00756">
    <property type="entry name" value="PPR"/>
    <property type="match status" value="8"/>
</dbReference>
<dbReference type="Proteomes" id="UP000265566">
    <property type="component" value="Chromosome 7"/>
</dbReference>